<dbReference type="Proteomes" id="UP000285604">
    <property type="component" value="Unassembled WGS sequence"/>
</dbReference>
<feature type="transmembrane region" description="Helical" evidence="1">
    <location>
        <begin position="72"/>
        <end position="95"/>
    </location>
</feature>
<proteinExistence type="predicted"/>
<evidence type="ECO:0000313" key="3">
    <source>
        <dbReference type="Proteomes" id="UP000285604"/>
    </source>
</evidence>
<gene>
    <name evidence="2" type="ORF">DXA63_15870</name>
</gene>
<dbReference type="RefSeq" id="WP_119230187.1">
    <property type="nucleotide sequence ID" value="NZ_JAPDUV010000001.1"/>
</dbReference>
<comment type="caution">
    <text evidence="2">The sequence shown here is derived from an EMBL/GenBank/DDBJ whole genome shotgun (WGS) entry which is preliminary data.</text>
</comment>
<feature type="transmembrane region" description="Helical" evidence="1">
    <location>
        <begin position="107"/>
        <end position="125"/>
    </location>
</feature>
<keyword evidence="1" id="KW-0472">Membrane</keyword>
<name>A0AA92WD94_9BACT</name>
<reference evidence="2 3" key="1">
    <citation type="submission" date="2018-08" db="EMBL/GenBank/DDBJ databases">
        <title>A genome reference for cultivated species of the human gut microbiota.</title>
        <authorList>
            <person name="Zou Y."/>
            <person name="Xue W."/>
            <person name="Luo G."/>
        </authorList>
    </citation>
    <scope>NUCLEOTIDE SEQUENCE [LARGE SCALE GENOMIC DNA]</scope>
    <source>
        <strain evidence="2 3">OF03-3</strain>
    </source>
</reference>
<evidence type="ECO:0000313" key="2">
    <source>
        <dbReference type="EMBL" id="RGX88619.1"/>
    </source>
</evidence>
<feature type="transmembrane region" description="Helical" evidence="1">
    <location>
        <begin position="145"/>
        <end position="166"/>
    </location>
</feature>
<protein>
    <submittedName>
        <fullName evidence="2">Uncharacterized protein</fullName>
    </submittedName>
</protein>
<organism evidence="2 3">
    <name type="scientific">Segatella copri</name>
    <dbReference type="NCBI Taxonomy" id="165179"/>
    <lineage>
        <taxon>Bacteria</taxon>
        <taxon>Pseudomonadati</taxon>
        <taxon>Bacteroidota</taxon>
        <taxon>Bacteroidia</taxon>
        <taxon>Bacteroidales</taxon>
        <taxon>Prevotellaceae</taxon>
        <taxon>Segatella</taxon>
    </lineage>
</organism>
<sequence>MKNILKVFGVLVGSLIIAIGINIFVELGVVFVFSLIPAVLSNMFSCASAPAVDFSVIDDIVAYVHGEGSIRIIFTVYLLGIVLSAVISTFLLFWVCHLTKGSKVLSVLMTPILGIYFLKCCADIFGGTNVYIAKLLSDGGVWANLVSIGAVMLALLLSIGVVAASWTKWGID</sequence>
<keyword evidence="1" id="KW-0812">Transmembrane</keyword>
<accession>A0AA92WD94</accession>
<keyword evidence="1" id="KW-1133">Transmembrane helix</keyword>
<dbReference type="EMBL" id="QSCI01000140">
    <property type="protein sequence ID" value="RGX88619.1"/>
    <property type="molecule type" value="Genomic_DNA"/>
</dbReference>
<evidence type="ECO:0000256" key="1">
    <source>
        <dbReference type="SAM" id="Phobius"/>
    </source>
</evidence>
<feature type="transmembrane region" description="Helical" evidence="1">
    <location>
        <begin position="7"/>
        <end position="36"/>
    </location>
</feature>
<dbReference type="AlphaFoldDB" id="A0AA92WD94"/>